<dbReference type="Proteomes" id="UP000887565">
    <property type="component" value="Unplaced"/>
</dbReference>
<feature type="region of interest" description="Disordered" evidence="1">
    <location>
        <begin position="623"/>
        <end position="676"/>
    </location>
</feature>
<feature type="compositionally biased region" description="Basic and acidic residues" evidence="1">
    <location>
        <begin position="94"/>
        <end position="106"/>
    </location>
</feature>
<organism evidence="2 3">
    <name type="scientific">Romanomermis culicivorax</name>
    <name type="common">Nematode worm</name>
    <dbReference type="NCBI Taxonomy" id="13658"/>
    <lineage>
        <taxon>Eukaryota</taxon>
        <taxon>Metazoa</taxon>
        <taxon>Ecdysozoa</taxon>
        <taxon>Nematoda</taxon>
        <taxon>Enoplea</taxon>
        <taxon>Dorylaimia</taxon>
        <taxon>Mermithida</taxon>
        <taxon>Mermithoidea</taxon>
        <taxon>Mermithidae</taxon>
        <taxon>Romanomermis</taxon>
    </lineage>
</organism>
<feature type="compositionally biased region" description="Basic and acidic residues" evidence="1">
    <location>
        <begin position="722"/>
        <end position="762"/>
    </location>
</feature>
<dbReference type="AlphaFoldDB" id="A0A915L4J1"/>
<feature type="region of interest" description="Disordered" evidence="1">
    <location>
        <begin position="1"/>
        <end position="278"/>
    </location>
</feature>
<name>A0A915L4J1_ROMCU</name>
<feature type="region of interest" description="Disordered" evidence="1">
    <location>
        <begin position="296"/>
        <end position="381"/>
    </location>
</feature>
<feature type="compositionally biased region" description="Polar residues" evidence="1">
    <location>
        <begin position="177"/>
        <end position="186"/>
    </location>
</feature>
<feature type="compositionally biased region" description="Basic and acidic residues" evidence="1">
    <location>
        <begin position="187"/>
        <end position="199"/>
    </location>
</feature>
<feature type="region of interest" description="Disordered" evidence="1">
    <location>
        <begin position="577"/>
        <end position="607"/>
    </location>
</feature>
<feature type="compositionally biased region" description="Polar residues" evidence="1">
    <location>
        <begin position="296"/>
        <end position="320"/>
    </location>
</feature>
<evidence type="ECO:0000313" key="2">
    <source>
        <dbReference type="Proteomes" id="UP000887565"/>
    </source>
</evidence>
<feature type="compositionally biased region" description="Polar residues" evidence="1">
    <location>
        <begin position="59"/>
        <end position="78"/>
    </location>
</feature>
<accession>A0A915L4J1</accession>
<dbReference type="WBParaSite" id="nRc.2.0.1.t45672-RA">
    <property type="protein sequence ID" value="nRc.2.0.1.t45672-RA"/>
    <property type="gene ID" value="nRc.2.0.1.g45672"/>
</dbReference>
<feature type="compositionally biased region" description="Basic and acidic residues" evidence="1">
    <location>
        <begin position="237"/>
        <end position="247"/>
    </location>
</feature>
<feature type="compositionally biased region" description="Polar residues" evidence="1">
    <location>
        <begin position="708"/>
        <end position="717"/>
    </location>
</feature>
<feature type="compositionally biased region" description="Polar residues" evidence="1">
    <location>
        <begin position="124"/>
        <end position="133"/>
    </location>
</feature>
<evidence type="ECO:0000256" key="1">
    <source>
        <dbReference type="SAM" id="MobiDB-lite"/>
    </source>
</evidence>
<feature type="compositionally biased region" description="Polar residues" evidence="1">
    <location>
        <begin position="252"/>
        <end position="278"/>
    </location>
</feature>
<feature type="compositionally biased region" description="Basic and acidic residues" evidence="1">
    <location>
        <begin position="592"/>
        <end position="607"/>
    </location>
</feature>
<sequence length="851" mass="92368">MQVAATRKSADKPSLNKLGSPIKADTPSSSESVKESAKEPDPSLNLLTVKQDSKPLPSTIETVETAKSTTGKTPSLDLQSAKEPLDVAQTIPKQKSDSDQWDHSGEKSSPIVSEMAKEALKEQIVSSSDTKQPPTEGKTCSAEEPVLNKEKTAGTISDASKEGKSPSVADAPKEPVSSLSLQTVKRTQLDEKVDKKELAPKISEYPMKPKSPPISEAAKESFKQPAPSFDLQTAKIPSEEKKEEHPIKVYPTSDTSKIPSKTESSADTQLSPPATKNIFQNRIFMAPKKMPSLENSITVTSSRTSLSPAETEQKIESPTTKAAKEASSTSDASAVTTTTTTTTKTTTEVAKSSGPESSTVTSATTTTGIPEPPSSSAQPTAVFSKVEPAGEVFAVEFVCDMGQLAEAHHKVQKMVAKEAFAGETKFTTTEIHWLNEIVAEAKPLLVEKPTPVDRPDVPQIKKLKIALPENPGPNDRLPAHVLAQELMQRLLNEVFDPTEMNEILISARLPASATPFDGKGATVTTVVSKVEQKRTFKELSDTESFPMTDLVIRDTTPSSTATDASSTPLKGRTVVFLTDPEPSKGGGSVENVTKRISSEDKTSQQPKMEDLNVKTVAESFKNAASNEKEKLPESKEVIQTKESDVTPKKIDKVPDNIAKDELTSSSKSVGELKSKEKEIPLATTMPSKIIQVDELLEQKEVKKATTMATSLLEQPPNSDSSSKSDESSKPKKVDDKSSPKKVKDDSSKDEEGSSKKTEKSLESETSTYRNDQKLSDQYFYSLITTLQRIKYPPDHERCLFHQQTSFCSLCGFFSCYHDHNSGESSAVIVDTLTRNRKNFKSCNGVTDSFEA</sequence>
<evidence type="ECO:0000313" key="3">
    <source>
        <dbReference type="WBParaSite" id="nRc.2.0.1.t45672-RA"/>
    </source>
</evidence>
<feature type="region of interest" description="Disordered" evidence="1">
    <location>
        <begin position="708"/>
        <end position="768"/>
    </location>
</feature>
<feature type="compositionally biased region" description="Basic and acidic residues" evidence="1">
    <location>
        <begin position="626"/>
        <end position="662"/>
    </location>
</feature>
<protein>
    <submittedName>
        <fullName evidence="3">Uncharacterized protein</fullName>
    </submittedName>
</protein>
<keyword evidence="2" id="KW-1185">Reference proteome</keyword>
<feature type="compositionally biased region" description="Basic and acidic residues" evidence="1">
    <location>
        <begin position="32"/>
        <end position="41"/>
    </location>
</feature>
<proteinExistence type="predicted"/>
<reference evidence="3" key="1">
    <citation type="submission" date="2022-11" db="UniProtKB">
        <authorList>
            <consortium name="WormBaseParasite"/>
        </authorList>
    </citation>
    <scope>IDENTIFICATION</scope>
</reference>
<feature type="compositionally biased region" description="Low complexity" evidence="1">
    <location>
        <begin position="325"/>
        <end position="367"/>
    </location>
</feature>